<name>A0AAV4B3I2_9GAST</name>
<gene>
    <name evidence="2" type="ORF">PoB_003982300</name>
</gene>
<feature type="compositionally biased region" description="Low complexity" evidence="1">
    <location>
        <begin position="552"/>
        <end position="565"/>
    </location>
</feature>
<feature type="compositionally biased region" description="Low complexity" evidence="1">
    <location>
        <begin position="269"/>
        <end position="279"/>
    </location>
</feature>
<reference evidence="2 3" key="1">
    <citation type="journal article" date="2021" name="Elife">
        <title>Chloroplast acquisition without the gene transfer in kleptoplastic sea slugs, Plakobranchus ocellatus.</title>
        <authorList>
            <person name="Maeda T."/>
            <person name="Takahashi S."/>
            <person name="Yoshida T."/>
            <person name="Shimamura S."/>
            <person name="Takaki Y."/>
            <person name="Nagai Y."/>
            <person name="Toyoda A."/>
            <person name="Suzuki Y."/>
            <person name="Arimoto A."/>
            <person name="Ishii H."/>
            <person name="Satoh N."/>
            <person name="Nishiyama T."/>
            <person name="Hasebe M."/>
            <person name="Maruyama T."/>
            <person name="Minagawa J."/>
            <person name="Obokata J."/>
            <person name="Shigenobu S."/>
        </authorList>
    </citation>
    <scope>NUCLEOTIDE SEQUENCE [LARGE SCALE GENOMIC DNA]</scope>
</reference>
<protein>
    <submittedName>
        <fullName evidence="2">Uncharacterized protein</fullName>
    </submittedName>
</protein>
<feature type="region of interest" description="Disordered" evidence="1">
    <location>
        <begin position="334"/>
        <end position="383"/>
    </location>
</feature>
<evidence type="ECO:0000256" key="1">
    <source>
        <dbReference type="SAM" id="MobiDB-lite"/>
    </source>
</evidence>
<feature type="region of interest" description="Disordered" evidence="1">
    <location>
        <begin position="269"/>
        <end position="290"/>
    </location>
</feature>
<organism evidence="2 3">
    <name type="scientific">Plakobranchus ocellatus</name>
    <dbReference type="NCBI Taxonomy" id="259542"/>
    <lineage>
        <taxon>Eukaryota</taxon>
        <taxon>Metazoa</taxon>
        <taxon>Spiralia</taxon>
        <taxon>Lophotrochozoa</taxon>
        <taxon>Mollusca</taxon>
        <taxon>Gastropoda</taxon>
        <taxon>Heterobranchia</taxon>
        <taxon>Euthyneura</taxon>
        <taxon>Panpulmonata</taxon>
        <taxon>Sacoglossa</taxon>
        <taxon>Placobranchoidea</taxon>
        <taxon>Plakobranchidae</taxon>
        <taxon>Plakobranchus</taxon>
    </lineage>
</organism>
<feature type="compositionally biased region" description="Polar residues" evidence="1">
    <location>
        <begin position="354"/>
        <end position="363"/>
    </location>
</feature>
<evidence type="ECO:0000313" key="3">
    <source>
        <dbReference type="Proteomes" id="UP000735302"/>
    </source>
</evidence>
<feature type="region of interest" description="Disordered" evidence="1">
    <location>
        <begin position="424"/>
        <end position="454"/>
    </location>
</feature>
<comment type="caution">
    <text evidence="2">The sequence shown here is derived from an EMBL/GenBank/DDBJ whole genome shotgun (WGS) entry which is preliminary data.</text>
</comment>
<keyword evidence="3" id="KW-1185">Reference proteome</keyword>
<proteinExistence type="predicted"/>
<feature type="compositionally biased region" description="Low complexity" evidence="1">
    <location>
        <begin position="364"/>
        <end position="383"/>
    </location>
</feature>
<evidence type="ECO:0000313" key="2">
    <source>
        <dbReference type="EMBL" id="GFO13318.1"/>
    </source>
</evidence>
<dbReference type="EMBL" id="BLXT01004484">
    <property type="protein sequence ID" value="GFO13318.1"/>
    <property type="molecule type" value="Genomic_DNA"/>
</dbReference>
<sequence>MKPHTGVCGTQRRSLRVQRVFPSNDVKKISRTVSDIFGVSSSDNKINGDIDRTRNRTEHVEKCVANQESEDDIAEDDAKDKVTTTSSEVYKGLNNDVDVVCGLKFENPDSSDTQTCSSPAIKTSKITNHDITTASQIEHVSQNFDSKDLTGNEEAQLPACENFLEPSLSCSHRFARSSHRNADVFSSDILPSQALSDATFLQTSSPSHTAAPVNSCDDQTYPPLLADVTKPGVTLSQLFSGELPSDMTEFAPSTTPACLTSSMSSVLSAPSTSLSASSPQHAGSTVESGIEDSQQNNAFLDAACLNFDLDKVNENHFDVLSGYSFLWETLKEEDASPSSSSNGPAPIPAPATSPVITTTNLEDSATSSGGTSRTASTTNNTSILTETTTTTSITGANSCNSSNYIPSHSDNSNITVTTITTTTATDDEEIVTSSSTRSCEERPPSSSPPLPTAKQKASVYEDCCPPDDVGAFFGHPLTRATSALNGDEVDTNASAVALLHEYINLPAIHTEDLKVGDKLNGFLDIISLITTVATTWSAAAFTTDRVQEQEQHQQQQQQEQQQQQQ</sequence>
<dbReference type="Proteomes" id="UP000735302">
    <property type="component" value="Unassembled WGS sequence"/>
</dbReference>
<dbReference type="AlphaFoldDB" id="A0AAV4B3I2"/>
<accession>A0AAV4B3I2</accession>
<feature type="compositionally biased region" description="Polar residues" evidence="1">
    <location>
        <begin position="280"/>
        <end position="290"/>
    </location>
</feature>
<feature type="region of interest" description="Disordered" evidence="1">
    <location>
        <begin position="544"/>
        <end position="565"/>
    </location>
</feature>